<keyword evidence="4 6" id="KW-1133">Transmembrane helix</keyword>
<comment type="subcellular location">
    <subcellularLocation>
        <location evidence="1">Membrane</location>
        <topology evidence="1">Multi-pass membrane protein</topology>
    </subcellularLocation>
</comment>
<keyword evidence="3 6" id="KW-0812">Transmembrane</keyword>
<dbReference type="AlphaFoldDB" id="A0AA39CZE5"/>
<feature type="transmembrane region" description="Helical" evidence="6">
    <location>
        <begin position="314"/>
        <end position="334"/>
    </location>
</feature>
<evidence type="ECO:0000256" key="6">
    <source>
        <dbReference type="SAM" id="Phobius"/>
    </source>
</evidence>
<feature type="transmembrane region" description="Helical" evidence="6">
    <location>
        <begin position="354"/>
        <end position="378"/>
    </location>
</feature>
<dbReference type="NCBIfam" id="TIGR00797">
    <property type="entry name" value="matE"/>
    <property type="match status" value="1"/>
</dbReference>
<evidence type="ECO:0000313" key="7">
    <source>
        <dbReference type="EMBL" id="KAJ9634984.1"/>
    </source>
</evidence>
<evidence type="ECO:0000313" key="8">
    <source>
        <dbReference type="Proteomes" id="UP001172681"/>
    </source>
</evidence>
<feature type="transmembrane region" description="Helical" evidence="6">
    <location>
        <begin position="115"/>
        <end position="133"/>
    </location>
</feature>
<protein>
    <recommendedName>
        <fullName evidence="9">MATE efflux family protein</fullName>
    </recommendedName>
</protein>
<proteinExistence type="inferred from homology"/>
<reference evidence="7" key="1">
    <citation type="submission" date="2022-10" db="EMBL/GenBank/DDBJ databases">
        <title>Culturing micro-colonial fungi from biological soil crusts in the Mojave desert and describing Neophaeococcomyces mojavensis, and introducing the new genera and species Taxawa tesnikishii.</title>
        <authorList>
            <person name="Kurbessoian T."/>
            <person name="Stajich J.E."/>
        </authorList>
    </citation>
    <scope>NUCLEOTIDE SEQUENCE</scope>
    <source>
        <strain evidence="7">TK_35</strain>
    </source>
</reference>
<dbReference type="InterPro" id="IPR002528">
    <property type="entry name" value="MATE_fam"/>
</dbReference>
<dbReference type="Pfam" id="PF01554">
    <property type="entry name" value="MatE"/>
    <property type="match status" value="2"/>
</dbReference>
<gene>
    <name evidence="7" type="ORF">H2204_005939</name>
</gene>
<feature type="transmembrane region" description="Helical" evidence="6">
    <location>
        <begin position="456"/>
        <end position="476"/>
    </location>
</feature>
<dbReference type="GO" id="GO:1990961">
    <property type="term" value="P:xenobiotic detoxification by transmembrane export across the plasma membrane"/>
    <property type="evidence" value="ECO:0007669"/>
    <property type="project" value="InterPro"/>
</dbReference>
<comment type="caution">
    <text evidence="7">The sequence shown here is derived from an EMBL/GenBank/DDBJ whole genome shotgun (WGS) entry which is preliminary data.</text>
</comment>
<dbReference type="Proteomes" id="UP001172681">
    <property type="component" value="Unassembled WGS sequence"/>
</dbReference>
<evidence type="ECO:0000256" key="3">
    <source>
        <dbReference type="ARBA" id="ARBA00022692"/>
    </source>
</evidence>
<keyword evidence="5 6" id="KW-0472">Membrane</keyword>
<feature type="transmembrane region" description="Helical" evidence="6">
    <location>
        <begin position="229"/>
        <end position="255"/>
    </location>
</feature>
<dbReference type="GO" id="GO:0015297">
    <property type="term" value="F:antiporter activity"/>
    <property type="evidence" value="ECO:0007669"/>
    <property type="project" value="InterPro"/>
</dbReference>
<evidence type="ECO:0000256" key="1">
    <source>
        <dbReference type="ARBA" id="ARBA00004141"/>
    </source>
</evidence>
<dbReference type="EMBL" id="JAPDRN010000035">
    <property type="protein sequence ID" value="KAJ9634984.1"/>
    <property type="molecule type" value="Genomic_DNA"/>
</dbReference>
<evidence type="ECO:0000256" key="5">
    <source>
        <dbReference type="ARBA" id="ARBA00023136"/>
    </source>
</evidence>
<dbReference type="CDD" id="cd13132">
    <property type="entry name" value="MATE_eukaryotic"/>
    <property type="match status" value="1"/>
</dbReference>
<evidence type="ECO:0000256" key="2">
    <source>
        <dbReference type="ARBA" id="ARBA00010199"/>
    </source>
</evidence>
<accession>A0AA39CZE5</accession>
<organism evidence="7 8">
    <name type="scientific">Knufia peltigerae</name>
    <dbReference type="NCBI Taxonomy" id="1002370"/>
    <lineage>
        <taxon>Eukaryota</taxon>
        <taxon>Fungi</taxon>
        <taxon>Dikarya</taxon>
        <taxon>Ascomycota</taxon>
        <taxon>Pezizomycotina</taxon>
        <taxon>Eurotiomycetes</taxon>
        <taxon>Chaetothyriomycetidae</taxon>
        <taxon>Chaetothyriales</taxon>
        <taxon>Trichomeriaceae</taxon>
        <taxon>Knufia</taxon>
    </lineage>
</organism>
<dbReference type="PANTHER" id="PTHR11206">
    <property type="entry name" value="MULTIDRUG RESISTANCE PROTEIN"/>
    <property type="match status" value="1"/>
</dbReference>
<feature type="transmembrane region" description="Helical" evidence="6">
    <location>
        <begin position="145"/>
        <end position="167"/>
    </location>
</feature>
<sequence>MRPITSSDTESTYLLEHSDSTEKQATWSSELKVLSGGSCSLIVANILQLSLNISSMLVISARGKIEFGAVSVATTTANITGFIVFQGLATSLDTLCAQAWGSGKPHLARLHVQRMISLLAVAGIPIAVLWWNSGRLLPLLLPEPQTAMFAGLYLKVLTAGIPGFVVFEAAKRILTAEGTFLPVTGILCAGACTNGLFGWILVWVSHLKIFFPIKIGVLTLKHSFKRYNLGFIGAPIAVAATWTLIPLYLLLYLGAVGKGGIWPDKPSRVFVNWGPMLRLAIPGLIMVEAEYLAFEVLVIASAQLSTASLAAQTILATLNSIFWQIPFSISIAGATRIAQHIGARSATSARTSAIVALVFTLICSSTNGTLMFAFRAFWPTIFSDDQDVIELVETALPLVAVMQVFDGLVACCNGVLRAIGRPSVGGWVNLSSYYIVALPLSLWSSFVLHWGLRGLWVGVTVALLIVTMAELVFLSLTDWKKSVEDAEWRNNRPLDQEL</sequence>
<feature type="transmembrane region" description="Helical" evidence="6">
    <location>
        <begin position="179"/>
        <end position="202"/>
    </location>
</feature>
<dbReference type="GO" id="GO:0016020">
    <property type="term" value="C:membrane"/>
    <property type="evidence" value="ECO:0007669"/>
    <property type="project" value="UniProtKB-SubCell"/>
</dbReference>
<evidence type="ECO:0000256" key="4">
    <source>
        <dbReference type="ARBA" id="ARBA00022989"/>
    </source>
</evidence>
<feature type="transmembrane region" description="Helical" evidence="6">
    <location>
        <begin position="398"/>
        <end position="419"/>
    </location>
</feature>
<evidence type="ECO:0008006" key="9">
    <source>
        <dbReference type="Google" id="ProtNLM"/>
    </source>
</evidence>
<keyword evidence="8" id="KW-1185">Reference proteome</keyword>
<name>A0AA39CZE5_9EURO</name>
<comment type="similarity">
    <text evidence="2">Belongs to the multi antimicrobial extrusion (MATE) (TC 2.A.66.1) family.</text>
</comment>
<dbReference type="GO" id="GO:0042910">
    <property type="term" value="F:xenobiotic transmembrane transporter activity"/>
    <property type="evidence" value="ECO:0007669"/>
    <property type="project" value="InterPro"/>
</dbReference>
<feature type="transmembrane region" description="Helical" evidence="6">
    <location>
        <begin position="431"/>
        <end position="450"/>
    </location>
</feature>
<dbReference type="InterPro" id="IPR045069">
    <property type="entry name" value="MATE_euk"/>
</dbReference>
<feature type="transmembrane region" description="Helical" evidence="6">
    <location>
        <begin position="276"/>
        <end position="294"/>
    </location>
</feature>